<organism evidence="1">
    <name type="scientific">Vitis vinifera</name>
    <name type="common">Grape</name>
    <dbReference type="NCBI Taxonomy" id="29760"/>
    <lineage>
        <taxon>Eukaryota</taxon>
        <taxon>Viridiplantae</taxon>
        <taxon>Streptophyta</taxon>
        <taxon>Embryophyta</taxon>
        <taxon>Tracheophyta</taxon>
        <taxon>Spermatophyta</taxon>
        <taxon>Magnoliopsida</taxon>
        <taxon>eudicotyledons</taxon>
        <taxon>Gunneridae</taxon>
        <taxon>Pentapetalae</taxon>
        <taxon>rosids</taxon>
        <taxon>Vitales</taxon>
        <taxon>Vitaceae</taxon>
        <taxon>Viteae</taxon>
        <taxon>Vitis</taxon>
    </lineage>
</organism>
<dbReference type="EMBL" id="AM465186">
    <property type="protein sequence ID" value="CAN65832.1"/>
    <property type="molecule type" value="Genomic_DNA"/>
</dbReference>
<evidence type="ECO:0000313" key="1">
    <source>
        <dbReference type="EMBL" id="CAN65832.1"/>
    </source>
</evidence>
<protein>
    <submittedName>
        <fullName evidence="1">Uncharacterized protein</fullName>
    </submittedName>
</protein>
<gene>
    <name evidence="1" type="ORF">VITISV_019002</name>
</gene>
<name>A5BN07_VITVI</name>
<proteinExistence type="predicted"/>
<sequence>MPDWHPHQPAQQQVVRAMTNRGPPGFISRRLDDMLNFHAFQPLHRQLRASKRVHGTEVLHIRRDQRSIRPHHALQATHDP</sequence>
<reference evidence="1" key="1">
    <citation type="journal article" date="2007" name="PLoS ONE">
        <title>The first genome sequence of an elite grapevine cultivar (Pinot noir Vitis vinifera L.): coping with a highly heterozygous genome.</title>
        <authorList>
            <person name="Velasco R."/>
            <person name="Zharkikh A."/>
            <person name="Troggio M."/>
            <person name="Cartwright D.A."/>
            <person name="Cestaro A."/>
            <person name="Pruss D."/>
            <person name="Pindo M."/>
            <person name="FitzGerald L.M."/>
            <person name="Vezzulli S."/>
            <person name="Reid J."/>
            <person name="Malacarne G."/>
            <person name="Iliev D."/>
            <person name="Coppola G."/>
            <person name="Wardell B."/>
            <person name="Micheletti D."/>
            <person name="Macalma T."/>
            <person name="Facci M."/>
            <person name="Mitchell J.T."/>
            <person name="Perazzolli M."/>
            <person name="Eldredge G."/>
            <person name="Gatto P."/>
            <person name="Oyzerski R."/>
            <person name="Moretto M."/>
            <person name="Gutin N."/>
            <person name="Stefanini M."/>
            <person name="Chen Y."/>
            <person name="Segala C."/>
            <person name="Davenport C."/>
            <person name="Dematte L."/>
            <person name="Mraz A."/>
            <person name="Battilana J."/>
            <person name="Stormo K."/>
            <person name="Costa F."/>
            <person name="Tao Q."/>
            <person name="Si-Ammour A."/>
            <person name="Harkins T."/>
            <person name="Lackey A."/>
            <person name="Perbost C."/>
            <person name="Taillon B."/>
            <person name="Stella A."/>
            <person name="Solovyev V."/>
            <person name="Fawcett J.A."/>
            <person name="Sterck L."/>
            <person name="Vandepoele K."/>
            <person name="Grando S.M."/>
            <person name="Toppo S."/>
            <person name="Moser C."/>
            <person name="Lanchbury J."/>
            <person name="Bogden R."/>
            <person name="Skolnick M."/>
            <person name="Sgaramella V."/>
            <person name="Bhatnagar S.K."/>
            <person name="Fontana P."/>
            <person name="Gutin A."/>
            <person name="Van de Peer Y."/>
            <person name="Salamini F."/>
            <person name="Viola R."/>
        </authorList>
    </citation>
    <scope>NUCLEOTIDE SEQUENCE</scope>
</reference>
<accession>A5BN07</accession>
<dbReference type="AlphaFoldDB" id="A5BN07"/>